<dbReference type="SUPFAM" id="SSF52141">
    <property type="entry name" value="Uracil-DNA glycosylase-like"/>
    <property type="match status" value="1"/>
</dbReference>
<keyword evidence="11" id="KW-0234">DNA repair</keyword>
<dbReference type="CDD" id="cd10030">
    <property type="entry name" value="UDG-F4_TTUDGA_SPO1dp_like"/>
    <property type="match status" value="1"/>
</dbReference>
<evidence type="ECO:0000256" key="6">
    <source>
        <dbReference type="ARBA" id="ARBA00022723"/>
    </source>
</evidence>
<evidence type="ECO:0000256" key="4">
    <source>
        <dbReference type="ARBA" id="ARBA00019403"/>
    </source>
</evidence>
<keyword evidence="10" id="KW-0411">Iron-sulfur</keyword>
<dbReference type="GO" id="GO:0006281">
    <property type="term" value="P:DNA repair"/>
    <property type="evidence" value="ECO:0007669"/>
    <property type="project" value="UniProtKB-KW"/>
</dbReference>
<comment type="catalytic activity">
    <reaction evidence="1">
        <text>Hydrolyzes single-stranded DNA or mismatched double-stranded DNA and polynucleotides, releasing free uracil.</text>
        <dbReference type="EC" id="3.2.2.27"/>
    </reaction>
</comment>
<dbReference type="SMART" id="SM00987">
    <property type="entry name" value="UreE_C"/>
    <property type="match status" value="1"/>
</dbReference>
<keyword evidence="5" id="KW-0004">4Fe-4S</keyword>
<feature type="domain" description="Uracil-DNA glycosylase-like" evidence="12">
    <location>
        <begin position="31"/>
        <end position="171"/>
    </location>
</feature>
<comment type="similarity">
    <text evidence="2">Belongs to the uracil-DNA glycosylase (UDG) superfamily. Type 4 (UDGa) family.</text>
</comment>
<proteinExistence type="inferred from homology"/>
<organism evidence="13 14">
    <name type="scientific">candidate division WWE3 bacterium RIFCSPLOWO2_01_FULL_41_18</name>
    <dbReference type="NCBI Taxonomy" id="1802625"/>
    <lineage>
        <taxon>Bacteria</taxon>
        <taxon>Katanobacteria</taxon>
    </lineage>
</organism>
<dbReference type="GO" id="GO:0046872">
    <property type="term" value="F:metal ion binding"/>
    <property type="evidence" value="ECO:0007669"/>
    <property type="project" value="UniProtKB-KW"/>
</dbReference>
<dbReference type="InterPro" id="IPR005122">
    <property type="entry name" value="Uracil-DNA_glycosylase-like"/>
</dbReference>
<dbReference type="EC" id="3.2.2.27" evidence="3"/>
<reference evidence="13 14" key="1">
    <citation type="journal article" date="2016" name="Nat. Commun.">
        <title>Thousands of microbial genomes shed light on interconnected biogeochemical processes in an aquifer system.</title>
        <authorList>
            <person name="Anantharaman K."/>
            <person name="Brown C.T."/>
            <person name="Hug L.A."/>
            <person name="Sharon I."/>
            <person name="Castelle C.J."/>
            <person name="Probst A.J."/>
            <person name="Thomas B.C."/>
            <person name="Singh A."/>
            <person name="Wilkins M.J."/>
            <person name="Karaoz U."/>
            <person name="Brodie E.L."/>
            <person name="Williams K.H."/>
            <person name="Hubbard S.S."/>
            <person name="Banfield J.F."/>
        </authorList>
    </citation>
    <scope>NUCLEOTIDE SEQUENCE [LARGE SCALE GENOMIC DNA]</scope>
</reference>
<gene>
    <name evidence="13" type="ORF">A3A78_04490</name>
</gene>
<dbReference type="Pfam" id="PF03167">
    <property type="entry name" value="UDG"/>
    <property type="match status" value="1"/>
</dbReference>
<evidence type="ECO:0000256" key="7">
    <source>
        <dbReference type="ARBA" id="ARBA00022763"/>
    </source>
</evidence>
<comment type="caution">
    <text evidence="13">The sequence shown here is derived from an EMBL/GenBank/DDBJ whole genome shotgun (WGS) entry which is preliminary data.</text>
</comment>
<evidence type="ECO:0000256" key="11">
    <source>
        <dbReference type="ARBA" id="ARBA00023204"/>
    </source>
</evidence>
<evidence type="ECO:0000256" key="5">
    <source>
        <dbReference type="ARBA" id="ARBA00022485"/>
    </source>
</evidence>
<name>A0A1F4VDI2_UNCKA</name>
<evidence type="ECO:0000259" key="12">
    <source>
        <dbReference type="SMART" id="SM00986"/>
    </source>
</evidence>
<dbReference type="NCBIfam" id="TIGR00758">
    <property type="entry name" value="UDG_fam4"/>
    <property type="match status" value="1"/>
</dbReference>
<evidence type="ECO:0000256" key="1">
    <source>
        <dbReference type="ARBA" id="ARBA00001400"/>
    </source>
</evidence>
<dbReference type="PANTHER" id="PTHR33693">
    <property type="entry name" value="TYPE-5 URACIL-DNA GLYCOSYLASE"/>
    <property type="match status" value="1"/>
</dbReference>
<dbReference type="InterPro" id="IPR036895">
    <property type="entry name" value="Uracil-DNA_glycosylase-like_sf"/>
</dbReference>
<dbReference type="Gene3D" id="3.40.470.10">
    <property type="entry name" value="Uracil-DNA glycosylase-like domain"/>
    <property type="match status" value="1"/>
</dbReference>
<evidence type="ECO:0000256" key="3">
    <source>
        <dbReference type="ARBA" id="ARBA00012030"/>
    </source>
</evidence>
<keyword evidence="7" id="KW-0227">DNA damage</keyword>
<sequence>MNKVDVLRQIEKAVVSCKKCRLCKSATRAVPGEGNPNSQIAFIGEAPGYNEDQQGRPFVGRAGKMLEEMLRSIGLKREDVWIGNIIKHRPPENRDPMVDEVRACSPYLDSQLRAISPKVVVPLGRFALEFFDKDGKISKDHGVPKKVGNKIIFPLYHPAAALRNPAVEKILRTEFKKIKEVMIMGLKDFEDKGIKKKDDKQMSLI</sequence>
<keyword evidence="8" id="KW-0378">Hydrolase</keyword>
<protein>
    <recommendedName>
        <fullName evidence="4">Type-4 uracil-DNA glycosylase</fullName>
        <ecNumber evidence="3">3.2.2.27</ecNumber>
    </recommendedName>
</protein>
<evidence type="ECO:0000256" key="9">
    <source>
        <dbReference type="ARBA" id="ARBA00023004"/>
    </source>
</evidence>
<evidence type="ECO:0000256" key="10">
    <source>
        <dbReference type="ARBA" id="ARBA00023014"/>
    </source>
</evidence>
<evidence type="ECO:0000313" key="13">
    <source>
        <dbReference type="EMBL" id="OGC55204.1"/>
    </source>
</evidence>
<dbReference type="GO" id="GO:0051539">
    <property type="term" value="F:4 iron, 4 sulfur cluster binding"/>
    <property type="evidence" value="ECO:0007669"/>
    <property type="project" value="UniProtKB-KW"/>
</dbReference>
<dbReference type="AlphaFoldDB" id="A0A1F4VDI2"/>
<keyword evidence="9" id="KW-0408">Iron</keyword>
<dbReference type="EMBL" id="MEVI01000003">
    <property type="protein sequence ID" value="OGC55204.1"/>
    <property type="molecule type" value="Genomic_DNA"/>
</dbReference>
<accession>A0A1F4VDI2</accession>
<evidence type="ECO:0000313" key="14">
    <source>
        <dbReference type="Proteomes" id="UP000176504"/>
    </source>
</evidence>
<dbReference type="GO" id="GO:0004844">
    <property type="term" value="F:uracil DNA N-glycosylase activity"/>
    <property type="evidence" value="ECO:0007669"/>
    <property type="project" value="UniProtKB-EC"/>
</dbReference>
<keyword evidence="6" id="KW-0479">Metal-binding</keyword>
<dbReference type="PANTHER" id="PTHR33693:SF1">
    <property type="entry name" value="TYPE-4 URACIL-DNA GLYCOSYLASE"/>
    <property type="match status" value="1"/>
</dbReference>
<dbReference type="SMART" id="SM00986">
    <property type="entry name" value="UDG"/>
    <property type="match status" value="1"/>
</dbReference>
<dbReference type="InterPro" id="IPR005273">
    <property type="entry name" value="Ura-DNA_glyco_family4"/>
</dbReference>
<dbReference type="InterPro" id="IPR051536">
    <property type="entry name" value="UDG_Type-4/5"/>
</dbReference>
<evidence type="ECO:0000256" key="2">
    <source>
        <dbReference type="ARBA" id="ARBA00006521"/>
    </source>
</evidence>
<dbReference type="Proteomes" id="UP000176504">
    <property type="component" value="Unassembled WGS sequence"/>
</dbReference>
<evidence type="ECO:0000256" key="8">
    <source>
        <dbReference type="ARBA" id="ARBA00022801"/>
    </source>
</evidence>